<dbReference type="Pfam" id="PF06911">
    <property type="entry name" value="Senescence"/>
    <property type="match status" value="1"/>
</dbReference>
<dbReference type="InterPro" id="IPR045036">
    <property type="entry name" value="Spartin-like"/>
</dbReference>
<keyword evidence="4" id="KW-1185">Reference proteome</keyword>
<evidence type="ECO:0000259" key="2">
    <source>
        <dbReference type="Pfam" id="PF06911"/>
    </source>
</evidence>
<dbReference type="PANTHER" id="PTHR21068">
    <property type="entry name" value="SPARTIN"/>
    <property type="match status" value="1"/>
</dbReference>
<feature type="domain" description="Senescence" evidence="2">
    <location>
        <begin position="172"/>
        <end position="355"/>
    </location>
</feature>
<gene>
    <name evidence="3" type="ORF">FH972_003183</name>
</gene>
<accession>A0A5N6QJU9</accession>
<reference evidence="3 4" key="1">
    <citation type="submission" date="2019-06" db="EMBL/GenBank/DDBJ databases">
        <title>A chromosomal-level reference genome of Carpinus fangiana (Coryloideae, Betulaceae).</title>
        <authorList>
            <person name="Yang X."/>
            <person name="Wang Z."/>
            <person name="Zhang L."/>
            <person name="Hao G."/>
            <person name="Liu J."/>
            <person name="Yang Y."/>
        </authorList>
    </citation>
    <scope>NUCLEOTIDE SEQUENCE [LARGE SCALE GENOMIC DNA]</scope>
    <source>
        <strain evidence="3">Cfa_2016G</strain>
        <tissue evidence="3">Leaf</tissue>
    </source>
</reference>
<dbReference type="GO" id="GO:0005886">
    <property type="term" value="C:plasma membrane"/>
    <property type="evidence" value="ECO:0007669"/>
    <property type="project" value="TreeGrafter"/>
</dbReference>
<dbReference type="PANTHER" id="PTHR21068:SF36">
    <property type="entry name" value="SENESCENCE_DEHYDRATION-ASSOCIATED PROTEIN-LIKE PROTEIN"/>
    <property type="match status" value="1"/>
</dbReference>
<sequence>MGCFSFRSSKAPSRMESSFSGGFSAYPEPKNVKQEVLVRIPAGCRVHLMEEGEAVELASGEFTLVRISDENVSLATIVRVGEDLQWPLTKDEPVVKVDALHYLFTLPMKDGDPLSYGVTFSEQSEGSSLGSLDSFLKDHSCFSCPASSRNKNTDWKEFAPRMDDYNNVLARAIAGGTGQIVRGIFICSNAYTNQVQKGGEMILTSAAEEKNGAMARKSKSNITSTGPTNKSGVNKGLKRVRKMSKMTEKISKSMLDGISFATGTVMKPVVKSQAGKAFLNMVPGEVLLASLDAVNKVLDAAEVAEKQAFSATSSATTRMVSNRFGESAGEATGHVLATAGHCFGTAWNVFKIRKAINPASSVTTGVLQNATKDRSRKY</sequence>
<organism evidence="3 4">
    <name type="scientific">Carpinus fangiana</name>
    <dbReference type="NCBI Taxonomy" id="176857"/>
    <lineage>
        <taxon>Eukaryota</taxon>
        <taxon>Viridiplantae</taxon>
        <taxon>Streptophyta</taxon>
        <taxon>Embryophyta</taxon>
        <taxon>Tracheophyta</taxon>
        <taxon>Spermatophyta</taxon>
        <taxon>Magnoliopsida</taxon>
        <taxon>eudicotyledons</taxon>
        <taxon>Gunneridae</taxon>
        <taxon>Pentapetalae</taxon>
        <taxon>rosids</taxon>
        <taxon>fabids</taxon>
        <taxon>Fagales</taxon>
        <taxon>Betulaceae</taxon>
        <taxon>Carpinus</taxon>
    </lineage>
</organism>
<name>A0A5N6QJU9_9ROSI</name>
<evidence type="ECO:0000313" key="3">
    <source>
        <dbReference type="EMBL" id="KAE7998664.1"/>
    </source>
</evidence>
<protein>
    <recommendedName>
        <fullName evidence="2">Senescence domain-containing protein</fullName>
    </recommendedName>
</protein>
<dbReference type="Proteomes" id="UP000327013">
    <property type="component" value="Chromosome 1"/>
</dbReference>
<dbReference type="EMBL" id="CM017321">
    <property type="protein sequence ID" value="KAE7998664.1"/>
    <property type="molecule type" value="Genomic_DNA"/>
</dbReference>
<dbReference type="AlphaFoldDB" id="A0A5N6QJU9"/>
<dbReference type="InterPro" id="IPR009686">
    <property type="entry name" value="Senescence/spartin_C"/>
</dbReference>
<evidence type="ECO:0000313" key="4">
    <source>
        <dbReference type="Proteomes" id="UP000327013"/>
    </source>
</evidence>
<evidence type="ECO:0000256" key="1">
    <source>
        <dbReference type="SAM" id="MobiDB-lite"/>
    </source>
</evidence>
<feature type="compositionally biased region" description="Polar residues" evidence="1">
    <location>
        <begin position="220"/>
        <end position="232"/>
    </location>
</feature>
<dbReference type="OrthoDB" id="1719420at2759"/>
<proteinExistence type="predicted"/>
<feature type="region of interest" description="Disordered" evidence="1">
    <location>
        <begin position="214"/>
        <end position="234"/>
    </location>
</feature>